<name>A0ABV6WUA9_9ACTN</name>
<comment type="caution">
    <text evidence="2">The sequence shown here is derived from an EMBL/GenBank/DDBJ whole genome shotgun (WGS) entry which is preliminary data.</text>
</comment>
<evidence type="ECO:0000313" key="3">
    <source>
        <dbReference type="Proteomes" id="UP001592530"/>
    </source>
</evidence>
<gene>
    <name evidence="2" type="ORF">ACEZDB_02560</name>
</gene>
<sequence>MPEFITNDRFDELFRTFQHTAWRWETQRGYDSDRQSPAYQAFLRGEEAVRDRRRPWLVNIAAQVREGKRIERVRVLDNPPTEGQRFLLSGAPYNIDAGEDIRHLDRAKAEELRLPEDDFWLFDSRLLLRMHFDDQQRWLGAEAVEEPAEVLTACQIRDAAWHHAIPHAQYRQLGTVAM</sequence>
<reference evidence="2 3" key="1">
    <citation type="submission" date="2024-09" db="EMBL/GenBank/DDBJ databases">
        <authorList>
            <person name="Lee S.D."/>
        </authorList>
    </citation>
    <scope>NUCLEOTIDE SEQUENCE [LARGE SCALE GENOMIC DNA]</scope>
    <source>
        <strain evidence="2 3">N1-3</strain>
    </source>
</reference>
<evidence type="ECO:0000259" key="1">
    <source>
        <dbReference type="Pfam" id="PF21806"/>
    </source>
</evidence>
<protein>
    <submittedName>
        <fullName evidence="2">DUF6879 family protein</fullName>
    </submittedName>
</protein>
<dbReference type="Proteomes" id="UP001592530">
    <property type="component" value="Unassembled WGS sequence"/>
</dbReference>
<proteinExistence type="predicted"/>
<dbReference type="RefSeq" id="WP_380548199.1">
    <property type="nucleotide sequence ID" value="NZ_JBHEZY010000001.1"/>
</dbReference>
<evidence type="ECO:0000313" key="2">
    <source>
        <dbReference type="EMBL" id="MFC1429536.1"/>
    </source>
</evidence>
<organism evidence="2 3">
    <name type="scientific">Streptacidiphilus alkalitolerans</name>
    <dbReference type="NCBI Taxonomy" id="3342712"/>
    <lineage>
        <taxon>Bacteria</taxon>
        <taxon>Bacillati</taxon>
        <taxon>Actinomycetota</taxon>
        <taxon>Actinomycetes</taxon>
        <taxon>Kitasatosporales</taxon>
        <taxon>Streptomycetaceae</taxon>
        <taxon>Streptacidiphilus</taxon>
    </lineage>
</organism>
<feature type="domain" description="DUF6879" evidence="1">
    <location>
        <begin position="8"/>
        <end position="171"/>
    </location>
</feature>
<accession>A0ABV6WUA9</accession>
<dbReference type="InterPro" id="IPR049244">
    <property type="entry name" value="DUF6879"/>
</dbReference>
<dbReference type="EMBL" id="JBHEZY010000001">
    <property type="protein sequence ID" value="MFC1429536.1"/>
    <property type="molecule type" value="Genomic_DNA"/>
</dbReference>
<dbReference type="Pfam" id="PF21806">
    <property type="entry name" value="DUF6879"/>
    <property type="match status" value="1"/>
</dbReference>